<reference evidence="5 6" key="1">
    <citation type="submission" date="2020-08" db="EMBL/GenBank/DDBJ databases">
        <title>Genomic Encyclopedia of Type Strains, Phase III (KMG-III): the genomes of soil and plant-associated and newly described type strains.</title>
        <authorList>
            <person name="Whitman W."/>
        </authorList>
    </citation>
    <scope>NUCLEOTIDE SEQUENCE [LARGE SCALE GENOMIC DNA]</scope>
    <source>
        <strain evidence="5 6">CECT 8799</strain>
    </source>
</reference>
<proteinExistence type="inferred from homology"/>
<dbReference type="RefSeq" id="WP_246395208.1">
    <property type="nucleotide sequence ID" value="NZ_JACHWZ010000031.1"/>
</dbReference>
<keyword evidence="2" id="KW-0119">Carbohydrate metabolism</keyword>
<dbReference type="Pfam" id="PF00544">
    <property type="entry name" value="Pectate_lyase_4"/>
    <property type="match status" value="1"/>
</dbReference>
<keyword evidence="6" id="KW-1185">Reference proteome</keyword>
<dbReference type="PANTHER" id="PTHR31683">
    <property type="entry name" value="PECTATE LYASE 18-RELATED"/>
    <property type="match status" value="1"/>
</dbReference>
<evidence type="ECO:0000313" key="5">
    <source>
        <dbReference type="EMBL" id="MBB3063472.1"/>
    </source>
</evidence>
<gene>
    <name evidence="5" type="ORF">FHS09_004330</name>
</gene>
<protein>
    <submittedName>
        <fullName evidence="5">Pectate lyase</fullName>
        <ecNumber evidence="5">4.2.2.2</ecNumber>
    </submittedName>
</protein>
<accession>A0A7W4WGQ7</accession>
<organism evidence="5 6">
    <name type="scientific">Microbulbifer rhizosphaerae</name>
    <dbReference type="NCBI Taxonomy" id="1562603"/>
    <lineage>
        <taxon>Bacteria</taxon>
        <taxon>Pseudomonadati</taxon>
        <taxon>Pseudomonadota</taxon>
        <taxon>Gammaproteobacteria</taxon>
        <taxon>Cellvibrionales</taxon>
        <taxon>Microbulbiferaceae</taxon>
        <taxon>Microbulbifer</taxon>
    </lineage>
</organism>
<dbReference type="EC" id="4.2.2.2" evidence="5"/>
<evidence type="ECO:0000313" key="6">
    <source>
        <dbReference type="Proteomes" id="UP000535937"/>
    </source>
</evidence>
<sequence length="545" mass="58015">SSSSSSSSSSGSSSSSSSSSSGGSGSGSNAEGGFAGHDYLLTGGAGGLVYTVNNGADLQAKLDEAKTAGQPVTLYIDGTITDLNTGTGTDIEIRDMDNVSLIGVGENGEFDGIGLGIRRANNLIIQNLTFHEAWPGQERDAIDIEGDDDGSTTSHIWIDHCELYNSLAVDKNYYDGLIDSKSGARYITISYSYLHDAHKTSLHGHTETDSNPDTDRLVTFHHNRFENLSARVPLYRHGKGHVYNNYYNNITSSGINSRAGAEMLIEHNVFENTQNPIVSFYSDVIGYWNLNGNVFGTGVTWSDNSGNDITAEDGESTSSYTVPYDYTLDPTDGLKELVIANAGVGKLDQSGLEIPDPVTPADEVPTDEEPILEDVALPYAENFATDTGTFFTSDYRDLSGAPGDGTPMYHRVTGTAEIQSGALSLTGSRVSVGNSTPEVDTAPTDTSFTGVFDLSAPYQVSFKVVSVGGDTSKYFQLYVDNNTFSSGNSVWGSSSKFYQVLLSELVEGQTYTVPGPTASSTSFLTLRTENAATVVLDDLLIEAAP</sequence>
<evidence type="ECO:0000256" key="1">
    <source>
        <dbReference type="ARBA" id="ARBA00023239"/>
    </source>
</evidence>
<dbReference type="GO" id="GO:0030570">
    <property type="term" value="F:pectate lyase activity"/>
    <property type="evidence" value="ECO:0007669"/>
    <property type="project" value="UniProtKB-EC"/>
</dbReference>
<comment type="similarity">
    <text evidence="2">Belongs to the polysaccharide lyase 1 family.</text>
</comment>
<feature type="non-terminal residue" evidence="5">
    <location>
        <position position="1"/>
    </location>
</feature>
<evidence type="ECO:0000256" key="2">
    <source>
        <dbReference type="RuleBase" id="RU361173"/>
    </source>
</evidence>
<keyword evidence="2" id="KW-0624">Polysaccharide degradation</keyword>
<dbReference type="Proteomes" id="UP000535937">
    <property type="component" value="Unassembled WGS sequence"/>
</dbReference>
<dbReference type="InterPro" id="IPR011050">
    <property type="entry name" value="Pectin_lyase_fold/virulence"/>
</dbReference>
<feature type="domain" description="Pectate lyase" evidence="4">
    <location>
        <begin position="53"/>
        <end position="276"/>
    </location>
</feature>
<feature type="region of interest" description="Disordered" evidence="3">
    <location>
        <begin position="1"/>
        <end position="29"/>
    </location>
</feature>
<dbReference type="InterPro" id="IPR002022">
    <property type="entry name" value="Pec_lyase"/>
</dbReference>
<dbReference type="Gene3D" id="2.160.20.10">
    <property type="entry name" value="Single-stranded right-handed beta-helix, Pectin lyase-like"/>
    <property type="match status" value="1"/>
</dbReference>
<dbReference type="GO" id="GO:0000272">
    <property type="term" value="P:polysaccharide catabolic process"/>
    <property type="evidence" value="ECO:0007669"/>
    <property type="project" value="UniProtKB-KW"/>
</dbReference>
<dbReference type="InterPro" id="IPR012334">
    <property type="entry name" value="Pectin_lyas_fold"/>
</dbReference>
<dbReference type="GO" id="GO:0005576">
    <property type="term" value="C:extracellular region"/>
    <property type="evidence" value="ECO:0007669"/>
    <property type="project" value="UniProtKB-SubCell"/>
</dbReference>
<comment type="caution">
    <text evidence="5">The sequence shown here is derived from an EMBL/GenBank/DDBJ whole genome shotgun (WGS) entry which is preliminary data.</text>
</comment>
<evidence type="ECO:0000259" key="4">
    <source>
        <dbReference type="SMART" id="SM00656"/>
    </source>
</evidence>
<keyword evidence="1 2" id="KW-0456">Lyase</keyword>
<keyword evidence="2" id="KW-0964">Secreted</keyword>
<dbReference type="SUPFAM" id="SSF51126">
    <property type="entry name" value="Pectin lyase-like"/>
    <property type="match status" value="1"/>
</dbReference>
<comment type="subcellular location">
    <subcellularLocation>
        <location evidence="2">Secreted</location>
    </subcellularLocation>
</comment>
<dbReference type="PANTHER" id="PTHR31683:SF18">
    <property type="entry name" value="PECTATE LYASE 21-RELATED"/>
    <property type="match status" value="1"/>
</dbReference>
<dbReference type="AlphaFoldDB" id="A0A7W4WGQ7"/>
<dbReference type="EMBL" id="JACHWZ010000031">
    <property type="protein sequence ID" value="MBB3063472.1"/>
    <property type="molecule type" value="Genomic_DNA"/>
</dbReference>
<evidence type="ECO:0000256" key="3">
    <source>
        <dbReference type="SAM" id="MobiDB-lite"/>
    </source>
</evidence>
<dbReference type="SMART" id="SM00656">
    <property type="entry name" value="Amb_all"/>
    <property type="match status" value="1"/>
</dbReference>
<dbReference type="InterPro" id="IPR045032">
    <property type="entry name" value="PEL"/>
</dbReference>
<name>A0A7W4WGQ7_9GAMM</name>
<feature type="compositionally biased region" description="Low complexity" evidence="3">
    <location>
        <begin position="1"/>
        <end position="21"/>
    </location>
</feature>